<dbReference type="PANTHER" id="PTHR43152:SF3">
    <property type="entry name" value="UVRABC SYSTEM PROTEIN A"/>
    <property type="match status" value="1"/>
</dbReference>
<evidence type="ECO:0000313" key="16">
    <source>
        <dbReference type="Proteomes" id="UP000245624"/>
    </source>
</evidence>
<protein>
    <recommendedName>
        <fullName evidence="12">UvrABC system protein A</fullName>
    </recommendedName>
    <alternativeName>
        <fullName evidence="13">Excinuclease ABC subunit A</fullName>
    </alternativeName>
</protein>
<dbReference type="GO" id="GO:0003677">
    <property type="term" value="F:DNA binding"/>
    <property type="evidence" value="ECO:0007669"/>
    <property type="project" value="UniProtKB-KW"/>
</dbReference>
<dbReference type="InterPro" id="IPR027417">
    <property type="entry name" value="P-loop_NTPase"/>
</dbReference>
<evidence type="ECO:0000256" key="4">
    <source>
        <dbReference type="ARBA" id="ARBA00022741"/>
    </source>
</evidence>
<evidence type="ECO:0000256" key="12">
    <source>
        <dbReference type="ARBA" id="ARBA00039316"/>
    </source>
</evidence>
<dbReference type="GO" id="GO:0004518">
    <property type="term" value="F:nuclease activity"/>
    <property type="evidence" value="ECO:0007669"/>
    <property type="project" value="UniProtKB-KW"/>
</dbReference>
<comment type="caution">
    <text evidence="15">The sequence shown here is derived from an EMBL/GenBank/DDBJ whole genome shotgun (WGS) entry which is preliminary data.</text>
</comment>
<comment type="subcellular location">
    <subcellularLocation>
        <location evidence="1">Cytoplasm</location>
    </subcellularLocation>
</comment>
<dbReference type="PROSITE" id="PS50893">
    <property type="entry name" value="ABC_TRANSPORTER_2"/>
    <property type="match status" value="2"/>
</dbReference>
<dbReference type="PANTHER" id="PTHR43152">
    <property type="entry name" value="UVRABC SYSTEM PROTEIN A"/>
    <property type="match status" value="1"/>
</dbReference>
<evidence type="ECO:0000256" key="6">
    <source>
        <dbReference type="ARBA" id="ARBA00022769"/>
    </source>
</evidence>
<dbReference type="CDD" id="cd03270">
    <property type="entry name" value="ABC_UvrA_I"/>
    <property type="match status" value="1"/>
</dbReference>
<feature type="domain" description="ABC transporter" evidence="14">
    <location>
        <begin position="2"/>
        <end position="433"/>
    </location>
</feature>
<keyword evidence="6" id="KW-0228">DNA excision</keyword>
<gene>
    <name evidence="15" type="ORF">DLJ74_06525</name>
</gene>
<sequence>MVENHYVKLVGLKENNLKNITLTIPKKKITVFTGVSGSGKSSIVFDTISKEAQRQLNQTFTTYIQNRLPTYSPVNTLSIENLSPAVVIDQRRLGGNVRSTLGTITDIYSLLRLLFSRVGEPFIGESDVFSFNNPKGMCPNCQGIGRKVEPDIEKLFDHTKSLNEGAILFSTFSVGTWYWQKHLNSGLFNPNKKLMDYTDAEWQMLLHGKDEKIILPLKDEPTKYYEGVIDRFKRMYLKKDIRQLSHNVKRFITITPCTTCNGARLSQEVLNCKIDGYNIAQFTAMEIGELIKVIKTIKDPIAKPILSNISSRLQHLIDMGLYYLTLNRETSTLSGGESQRVKMIRHLNSSLTDMMYIFDEPSIGLHPRDVHRLNRMLQKIRDKGNTVIVVEHDKDVIRIADHIVDVGPGAGTNGGEIVYEGNLTGLLEADTLTGRYLRTKQLLKKEVRPFKEYLSIVKASKNNLKNVTARIPCGVLTVITGVAGSGKSTLILDEFLAQYPNAIVIDQKSVGTSIRSTPATYTGIMDIIRNSFASANKVSKSLFSFNSEGACPECQGNGFIHTDLAFLESMRTTCKICNGKRFKDEVLQYKLDGKSISDVLDMTVFEALSFFQEEEVLSTLRAFSEVGLDYMTLGQPLNTLSGGECQRMKLAGELHQSGNIYVLDEPTTGLHMFDISHLLSILNRLVDNGSTIIVIEHNLDIMKQADWIIDLGPDGGKNGGDIMFVGTPHDLVTRSNSLTAQYLRNDIQEDLP</sequence>
<dbReference type="Proteomes" id="UP000245624">
    <property type="component" value="Unassembled WGS sequence"/>
</dbReference>
<accession>A0A317L3Z2</accession>
<keyword evidence="7" id="KW-0067">ATP-binding</keyword>
<dbReference type="InterPro" id="IPR017871">
    <property type="entry name" value="ABC_transporter-like_CS"/>
</dbReference>
<keyword evidence="10" id="KW-0234">DNA repair</keyword>
<evidence type="ECO:0000256" key="1">
    <source>
        <dbReference type="ARBA" id="ARBA00004496"/>
    </source>
</evidence>
<reference evidence="15 16" key="1">
    <citation type="submission" date="2018-05" db="EMBL/GenBank/DDBJ databases">
        <title>Genomic analysis of Gracilibacillus dipsosauri DD1 reveals novel features of a salt-tolerant amylase.</title>
        <authorList>
            <person name="Deutch C.E."/>
            <person name="Yang S."/>
        </authorList>
    </citation>
    <scope>NUCLEOTIDE SEQUENCE [LARGE SCALE GENOMIC DNA]</scope>
    <source>
        <strain evidence="15 16">DD1</strain>
    </source>
</reference>
<evidence type="ECO:0000259" key="14">
    <source>
        <dbReference type="PROSITE" id="PS50893"/>
    </source>
</evidence>
<dbReference type="RefSeq" id="WP_109983827.1">
    <property type="nucleotide sequence ID" value="NZ_QGTD01000005.1"/>
</dbReference>
<dbReference type="AlphaFoldDB" id="A0A317L3Z2"/>
<comment type="similarity">
    <text evidence="11">Belongs to the ABC transporter superfamily. UvrA family.</text>
</comment>
<evidence type="ECO:0000256" key="13">
    <source>
        <dbReference type="ARBA" id="ARBA00042156"/>
    </source>
</evidence>
<dbReference type="InterPro" id="IPR003439">
    <property type="entry name" value="ABC_transporter-like_ATP-bd"/>
</dbReference>
<evidence type="ECO:0000256" key="10">
    <source>
        <dbReference type="ARBA" id="ARBA00023204"/>
    </source>
</evidence>
<keyword evidence="4" id="KW-0547">Nucleotide-binding</keyword>
<evidence type="ECO:0000256" key="11">
    <source>
        <dbReference type="ARBA" id="ARBA00038000"/>
    </source>
</evidence>
<keyword evidence="9" id="KW-0238">DNA-binding</keyword>
<evidence type="ECO:0000256" key="2">
    <source>
        <dbReference type="ARBA" id="ARBA00022490"/>
    </source>
</evidence>
<dbReference type="GO" id="GO:0005524">
    <property type="term" value="F:ATP binding"/>
    <property type="evidence" value="ECO:0007669"/>
    <property type="project" value="UniProtKB-KW"/>
</dbReference>
<dbReference type="GO" id="GO:0016887">
    <property type="term" value="F:ATP hydrolysis activity"/>
    <property type="evidence" value="ECO:0007669"/>
    <property type="project" value="InterPro"/>
</dbReference>
<feature type="domain" description="ABC transporter" evidence="14">
    <location>
        <begin position="437"/>
        <end position="744"/>
    </location>
</feature>
<evidence type="ECO:0000256" key="3">
    <source>
        <dbReference type="ARBA" id="ARBA00022737"/>
    </source>
</evidence>
<dbReference type="EMBL" id="QGTD01000005">
    <property type="protein sequence ID" value="PWU69618.1"/>
    <property type="molecule type" value="Genomic_DNA"/>
</dbReference>
<evidence type="ECO:0000256" key="9">
    <source>
        <dbReference type="ARBA" id="ARBA00023125"/>
    </source>
</evidence>
<dbReference type="Gene3D" id="1.20.1580.10">
    <property type="entry name" value="ABC transporter ATPase like domain"/>
    <property type="match status" value="2"/>
</dbReference>
<proteinExistence type="inferred from homology"/>
<dbReference type="OrthoDB" id="9809851at2"/>
<keyword evidence="2" id="KW-0963">Cytoplasm</keyword>
<keyword evidence="5" id="KW-0227">DNA damage</keyword>
<dbReference type="GO" id="GO:0005737">
    <property type="term" value="C:cytoplasm"/>
    <property type="evidence" value="ECO:0007669"/>
    <property type="project" value="UniProtKB-SubCell"/>
</dbReference>
<evidence type="ECO:0000256" key="8">
    <source>
        <dbReference type="ARBA" id="ARBA00022881"/>
    </source>
</evidence>
<name>A0A317L3Z2_9BACI</name>
<dbReference type="SUPFAM" id="SSF52540">
    <property type="entry name" value="P-loop containing nucleoside triphosphate hydrolases"/>
    <property type="match status" value="2"/>
</dbReference>
<keyword evidence="16" id="KW-1185">Reference proteome</keyword>
<evidence type="ECO:0000256" key="5">
    <source>
        <dbReference type="ARBA" id="ARBA00022763"/>
    </source>
</evidence>
<keyword evidence="8" id="KW-0267">Excision nuclease</keyword>
<dbReference type="Gene3D" id="1.10.8.280">
    <property type="entry name" value="ABC transporter ATPase domain-like"/>
    <property type="match status" value="1"/>
</dbReference>
<evidence type="ECO:0000313" key="15">
    <source>
        <dbReference type="EMBL" id="PWU69618.1"/>
    </source>
</evidence>
<dbReference type="PROSITE" id="PS00211">
    <property type="entry name" value="ABC_TRANSPORTER_1"/>
    <property type="match status" value="1"/>
</dbReference>
<organism evidence="15 16">
    <name type="scientific">Gracilibacillus dipsosauri</name>
    <dbReference type="NCBI Taxonomy" id="178340"/>
    <lineage>
        <taxon>Bacteria</taxon>
        <taxon>Bacillati</taxon>
        <taxon>Bacillota</taxon>
        <taxon>Bacilli</taxon>
        <taxon>Bacillales</taxon>
        <taxon>Bacillaceae</taxon>
        <taxon>Gracilibacillus</taxon>
    </lineage>
</organism>
<dbReference type="Gene3D" id="3.40.50.300">
    <property type="entry name" value="P-loop containing nucleotide triphosphate hydrolases"/>
    <property type="match status" value="2"/>
</dbReference>
<keyword evidence="3" id="KW-0677">Repeat</keyword>
<evidence type="ECO:0000256" key="7">
    <source>
        <dbReference type="ARBA" id="ARBA00022840"/>
    </source>
</evidence>
<dbReference type="Pfam" id="PF00005">
    <property type="entry name" value="ABC_tran"/>
    <property type="match status" value="1"/>
</dbReference>
<dbReference type="GO" id="GO:0006281">
    <property type="term" value="P:DNA repair"/>
    <property type="evidence" value="ECO:0007669"/>
    <property type="project" value="UniProtKB-KW"/>
</dbReference>